<sequence length="167" mass="19257">MCRRAVDLSQGGLLEIKIEGFGCDFLLAYIADSGLSYELDKLPLLEELEISHSWFKLNLKGIGRSCPRVKTLKLNFCTGYRRSPVKWDIDAVKIANSMPQLRRLQLFGNQLTEYGLNIILDSCPHLEHLDLRKCFNVELVGDLEKRCLERIKDLRRPHDSTTDDYPF</sequence>
<name>A0A6D2K502_9BRAS</name>
<dbReference type="SUPFAM" id="SSF52047">
    <property type="entry name" value="RNI-like"/>
    <property type="match status" value="1"/>
</dbReference>
<proteinExistence type="predicted"/>
<comment type="caution">
    <text evidence="2">The sequence shown here is derived from an EMBL/GenBank/DDBJ whole genome shotgun (WGS) entry which is preliminary data.</text>
</comment>
<evidence type="ECO:0000313" key="3">
    <source>
        <dbReference type="Proteomes" id="UP000467841"/>
    </source>
</evidence>
<dbReference type="Pfam" id="PF24758">
    <property type="entry name" value="LRR_At5g56370"/>
    <property type="match status" value="1"/>
</dbReference>
<reference evidence="2" key="1">
    <citation type="submission" date="2020-01" db="EMBL/GenBank/DDBJ databases">
        <authorList>
            <person name="Mishra B."/>
        </authorList>
    </citation>
    <scope>NUCLEOTIDE SEQUENCE [LARGE SCALE GENOMIC DNA]</scope>
</reference>
<feature type="domain" description="F-box/LRR-repeat protein 15/At3g58940/PEG3-like LRR" evidence="1">
    <location>
        <begin position="59"/>
        <end position="135"/>
    </location>
</feature>
<dbReference type="Proteomes" id="UP000467841">
    <property type="component" value="Unassembled WGS sequence"/>
</dbReference>
<dbReference type="Gene3D" id="3.80.10.10">
    <property type="entry name" value="Ribonuclease Inhibitor"/>
    <property type="match status" value="1"/>
</dbReference>
<dbReference type="EMBL" id="CACVBM020001362">
    <property type="protein sequence ID" value="CAA7047004.1"/>
    <property type="molecule type" value="Genomic_DNA"/>
</dbReference>
<accession>A0A6D2K502</accession>
<dbReference type="PANTHER" id="PTHR38926:SF2">
    <property type="entry name" value="F-BOX_LRR-REPEAT PROTEIN 21-RELATED"/>
    <property type="match status" value="1"/>
</dbReference>
<protein>
    <recommendedName>
        <fullName evidence="1">F-box/LRR-repeat protein 15/At3g58940/PEG3-like LRR domain-containing protein</fullName>
    </recommendedName>
</protein>
<evidence type="ECO:0000313" key="2">
    <source>
        <dbReference type="EMBL" id="CAA7047004.1"/>
    </source>
</evidence>
<organism evidence="2 3">
    <name type="scientific">Microthlaspi erraticum</name>
    <dbReference type="NCBI Taxonomy" id="1685480"/>
    <lineage>
        <taxon>Eukaryota</taxon>
        <taxon>Viridiplantae</taxon>
        <taxon>Streptophyta</taxon>
        <taxon>Embryophyta</taxon>
        <taxon>Tracheophyta</taxon>
        <taxon>Spermatophyta</taxon>
        <taxon>Magnoliopsida</taxon>
        <taxon>eudicotyledons</taxon>
        <taxon>Gunneridae</taxon>
        <taxon>Pentapetalae</taxon>
        <taxon>rosids</taxon>
        <taxon>malvids</taxon>
        <taxon>Brassicales</taxon>
        <taxon>Brassicaceae</taxon>
        <taxon>Coluteocarpeae</taxon>
        <taxon>Microthlaspi</taxon>
    </lineage>
</organism>
<gene>
    <name evidence="2" type="ORF">MERR_LOCUS34239</name>
</gene>
<keyword evidence="3" id="KW-1185">Reference proteome</keyword>
<dbReference type="OrthoDB" id="2095648at2759"/>
<dbReference type="InterPro" id="IPR055411">
    <property type="entry name" value="LRR_FXL15/At3g58940/PEG3-like"/>
</dbReference>
<dbReference type="PANTHER" id="PTHR38926">
    <property type="entry name" value="F-BOX DOMAIN CONTAINING PROTEIN, EXPRESSED"/>
    <property type="match status" value="1"/>
</dbReference>
<dbReference type="AlphaFoldDB" id="A0A6D2K502"/>
<evidence type="ECO:0000259" key="1">
    <source>
        <dbReference type="Pfam" id="PF24758"/>
    </source>
</evidence>
<dbReference type="InterPro" id="IPR032675">
    <property type="entry name" value="LRR_dom_sf"/>
</dbReference>